<dbReference type="OrthoDB" id="9772736at2"/>
<dbReference type="CDD" id="cd02932">
    <property type="entry name" value="OYE_YqiM_FMN"/>
    <property type="match status" value="1"/>
</dbReference>
<keyword evidence="3" id="KW-0288">FMN</keyword>
<comment type="caution">
    <text evidence="7">The sequence shown here is derived from an EMBL/GenBank/DDBJ whole genome shotgun (WGS) entry which is preliminary data.</text>
</comment>
<dbReference type="Gene3D" id="3.20.20.70">
    <property type="entry name" value="Aldolase class I"/>
    <property type="match status" value="1"/>
</dbReference>
<dbReference type="InterPro" id="IPR001155">
    <property type="entry name" value="OxRdtase_FMN_N"/>
</dbReference>
<sequence>MQTHIETYSDQNKVAQEEQTVALFRPLTLRGLTLRNRIAVAPMCQYSSEDGFATDWHLVHLGSRAVGGAGIVMTEAAAVEARGRISPQDLGIYHDEHIEALSRITAFIRANGASPAIQLAHAGRKASTYRPWSGSGEVPASEGGWITIGPSAERFAPHYPLPTELTPEEIAEVVQSFKRATERSLAAGFEIVEIHAAHGYLLHQFLSPLSNHRQDSYGGSLSNRMRFLLEVTDAVRAAWPQELPVFVRLSASDWTEGGLTIADTVEISRALKEHGADLVDTSSGGNVATATIPLAPNYQVPFADAIREESQIATGAVGLITEPEQANAILERGEADLIFLARELLRDPYWPLHAARALNYNFAWPRQYERAKR</sequence>
<dbReference type="EMBL" id="BIFR01000001">
    <property type="protein sequence ID" value="GCE13637.1"/>
    <property type="molecule type" value="Genomic_DNA"/>
</dbReference>
<dbReference type="Pfam" id="PF00724">
    <property type="entry name" value="Oxidored_FMN"/>
    <property type="match status" value="1"/>
</dbReference>
<keyword evidence="2" id="KW-0285">Flavoprotein</keyword>
<dbReference type="InterPro" id="IPR044152">
    <property type="entry name" value="YqjM-like"/>
</dbReference>
<evidence type="ECO:0000313" key="7">
    <source>
        <dbReference type="EMBL" id="GCE13637.1"/>
    </source>
</evidence>
<feature type="domain" description="NADH:flavin oxidoreductase/NADH oxidase N-terminal" evidence="6">
    <location>
        <begin position="23"/>
        <end position="359"/>
    </location>
</feature>
<keyword evidence="4" id="KW-0521">NADP</keyword>
<keyword evidence="8" id="KW-1185">Reference proteome</keyword>
<organism evidence="7 8">
    <name type="scientific">Tengunoibacter tsumagoiensis</name>
    <dbReference type="NCBI Taxonomy" id="2014871"/>
    <lineage>
        <taxon>Bacteria</taxon>
        <taxon>Bacillati</taxon>
        <taxon>Chloroflexota</taxon>
        <taxon>Ktedonobacteria</taxon>
        <taxon>Ktedonobacterales</taxon>
        <taxon>Dictyobacteraceae</taxon>
        <taxon>Tengunoibacter</taxon>
    </lineage>
</organism>
<protein>
    <submittedName>
        <fullName evidence="7">Oxidoreductase</fullName>
    </submittedName>
</protein>
<dbReference type="PANTHER" id="PTHR43303:SF4">
    <property type="entry name" value="NADPH DEHYDROGENASE C23G7.10C-RELATED"/>
    <property type="match status" value="1"/>
</dbReference>
<dbReference type="GO" id="GO:0003959">
    <property type="term" value="F:NADPH dehydrogenase activity"/>
    <property type="evidence" value="ECO:0007669"/>
    <property type="project" value="InterPro"/>
</dbReference>
<dbReference type="AlphaFoldDB" id="A0A402A3A5"/>
<gene>
    <name evidence="7" type="ORF">KTT_34960</name>
</gene>
<dbReference type="InterPro" id="IPR013785">
    <property type="entry name" value="Aldolase_TIM"/>
</dbReference>
<dbReference type="RefSeq" id="WP_126581146.1">
    <property type="nucleotide sequence ID" value="NZ_BIFR01000001.1"/>
</dbReference>
<evidence type="ECO:0000256" key="1">
    <source>
        <dbReference type="ARBA" id="ARBA00001917"/>
    </source>
</evidence>
<proteinExistence type="predicted"/>
<dbReference type="Proteomes" id="UP000287352">
    <property type="component" value="Unassembled WGS sequence"/>
</dbReference>
<dbReference type="GO" id="GO:0050661">
    <property type="term" value="F:NADP binding"/>
    <property type="evidence" value="ECO:0007669"/>
    <property type="project" value="InterPro"/>
</dbReference>
<evidence type="ECO:0000313" key="8">
    <source>
        <dbReference type="Proteomes" id="UP000287352"/>
    </source>
</evidence>
<evidence type="ECO:0000256" key="4">
    <source>
        <dbReference type="ARBA" id="ARBA00022857"/>
    </source>
</evidence>
<dbReference type="PANTHER" id="PTHR43303">
    <property type="entry name" value="NADPH DEHYDROGENASE C23G7.10C-RELATED"/>
    <property type="match status" value="1"/>
</dbReference>
<dbReference type="GO" id="GO:0010181">
    <property type="term" value="F:FMN binding"/>
    <property type="evidence" value="ECO:0007669"/>
    <property type="project" value="InterPro"/>
</dbReference>
<evidence type="ECO:0000256" key="2">
    <source>
        <dbReference type="ARBA" id="ARBA00022630"/>
    </source>
</evidence>
<comment type="cofactor">
    <cofactor evidence="1">
        <name>FMN</name>
        <dbReference type="ChEBI" id="CHEBI:58210"/>
    </cofactor>
</comment>
<evidence type="ECO:0000256" key="5">
    <source>
        <dbReference type="ARBA" id="ARBA00023002"/>
    </source>
</evidence>
<accession>A0A402A3A5</accession>
<evidence type="ECO:0000259" key="6">
    <source>
        <dbReference type="Pfam" id="PF00724"/>
    </source>
</evidence>
<evidence type="ECO:0000256" key="3">
    <source>
        <dbReference type="ARBA" id="ARBA00022643"/>
    </source>
</evidence>
<name>A0A402A3A5_9CHLR</name>
<dbReference type="SUPFAM" id="SSF51395">
    <property type="entry name" value="FMN-linked oxidoreductases"/>
    <property type="match status" value="1"/>
</dbReference>
<reference evidence="8" key="1">
    <citation type="submission" date="2018-12" db="EMBL/GenBank/DDBJ databases">
        <title>Tengunoibacter tsumagoiensis gen. nov., sp. nov., Dictyobacter kobayashii sp. nov., D. alpinus sp. nov., and D. joshuensis sp. nov. and description of Dictyobacteraceae fam. nov. within the order Ktedonobacterales isolated from Tengu-no-mugimeshi.</title>
        <authorList>
            <person name="Wang C.M."/>
            <person name="Zheng Y."/>
            <person name="Sakai Y."/>
            <person name="Toyoda A."/>
            <person name="Minakuchi Y."/>
            <person name="Abe K."/>
            <person name="Yokota A."/>
            <person name="Yabe S."/>
        </authorList>
    </citation>
    <scope>NUCLEOTIDE SEQUENCE [LARGE SCALE GENOMIC DNA]</scope>
    <source>
        <strain evidence="8">Uno3</strain>
    </source>
</reference>
<keyword evidence="5" id="KW-0560">Oxidoreductase</keyword>